<sequence>MDNSVDRSWATPRAAAFALCAGGLILLGAAVLAAPDAVGLLMMGVAGVLLIAFGGYALIIRPRLAIDDATPPRLVIRTIGGTRTYAPEEIDRIRLLSLRRVGRRVGQLEFDLLPEAPVAHAGSGPREDTKLVVFSRWDLGADLLGVADELRRAGFDVEDARPLA</sequence>
<dbReference type="HOGENOM" id="CLU_135004_0_0_11"/>
<evidence type="ECO:0000313" key="3">
    <source>
        <dbReference type="EMBL" id="ACY19381.1"/>
    </source>
</evidence>
<dbReference type="Pfam" id="PF10756">
    <property type="entry name" value="bPH_6"/>
    <property type="match status" value="1"/>
</dbReference>
<gene>
    <name evidence="3" type="ordered locus">Gbro_0022</name>
</gene>
<evidence type="ECO:0000259" key="2">
    <source>
        <dbReference type="Pfam" id="PF10756"/>
    </source>
</evidence>
<name>D0LA52_GORB4</name>
<reference evidence="3 4" key="2">
    <citation type="journal article" date="2010" name="Stand. Genomic Sci.">
        <title>Complete genome sequence of Gordonia bronchialis type strain (3410).</title>
        <authorList>
            <person name="Ivanova N."/>
            <person name="Sikorski J."/>
            <person name="Jando M."/>
            <person name="Lapidus A."/>
            <person name="Nolan M."/>
            <person name="Lucas S."/>
            <person name="Del Rio T.G."/>
            <person name="Tice H."/>
            <person name="Copeland A."/>
            <person name="Cheng J.F."/>
            <person name="Chen F."/>
            <person name="Bruce D."/>
            <person name="Goodwin L."/>
            <person name="Pitluck S."/>
            <person name="Mavromatis K."/>
            <person name="Ovchinnikova G."/>
            <person name="Pati A."/>
            <person name="Chen A."/>
            <person name="Palaniappan K."/>
            <person name="Land M."/>
            <person name="Hauser L."/>
            <person name="Chang Y.J."/>
            <person name="Jeffries C.D."/>
            <person name="Chain P."/>
            <person name="Saunders E."/>
            <person name="Han C."/>
            <person name="Detter J.C."/>
            <person name="Brettin T."/>
            <person name="Rohde M."/>
            <person name="Goker M."/>
            <person name="Bristow J."/>
            <person name="Eisen J.A."/>
            <person name="Markowitz V."/>
            <person name="Hugenholtz P."/>
            <person name="Klenk H.P."/>
            <person name="Kyrpides N.C."/>
        </authorList>
    </citation>
    <scope>NUCLEOTIDE SEQUENCE [LARGE SCALE GENOMIC DNA]</scope>
    <source>
        <strain evidence="4">ATCC 25592 / DSM 43247 / BCRC 13721 / JCM 3198 / KCTC 3076 / NBRC 16047 / NCTC 10667</strain>
    </source>
</reference>
<reference evidence="4" key="1">
    <citation type="submission" date="2009-10" db="EMBL/GenBank/DDBJ databases">
        <title>The complete chromosome of Gordonia bronchialis DSM 43247.</title>
        <authorList>
            <consortium name="US DOE Joint Genome Institute (JGI-PGF)"/>
            <person name="Lucas S."/>
            <person name="Copeland A."/>
            <person name="Lapidus A."/>
            <person name="Glavina del Rio T."/>
            <person name="Dalin E."/>
            <person name="Tice H."/>
            <person name="Bruce D."/>
            <person name="Goodwin L."/>
            <person name="Pitluck S."/>
            <person name="Kyrpides N."/>
            <person name="Mavromatis K."/>
            <person name="Ivanova N."/>
            <person name="Ovchinnikova G."/>
            <person name="Saunders E."/>
            <person name="Brettin T."/>
            <person name="Detter J.C."/>
            <person name="Han C."/>
            <person name="Larimer F."/>
            <person name="Land M."/>
            <person name="Hauser L."/>
            <person name="Markowitz V."/>
            <person name="Cheng J.-F."/>
            <person name="Hugenholtz P."/>
            <person name="Woyke T."/>
            <person name="Wu D."/>
            <person name="Jando M."/>
            <person name="Schneider S."/>
            <person name="Goeker M."/>
            <person name="Klenk H.-P."/>
            <person name="Eisen J.A."/>
        </authorList>
    </citation>
    <scope>NUCLEOTIDE SEQUENCE [LARGE SCALE GENOMIC DNA]</scope>
    <source>
        <strain evidence="4">ATCC 25592 / DSM 43247 / BCRC 13721 / JCM 3198 / KCTC 3076 / NBRC 16047 / NCTC 10667</strain>
    </source>
</reference>
<protein>
    <recommendedName>
        <fullName evidence="2">Low molecular weight protein antigen 6 PH domain-containing protein</fullName>
    </recommendedName>
</protein>
<dbReference type="RefSeq" id="WP_012831973.1">
    <property type="nucleotide sequence ID" value="NC_013441.1"/>
</dbReference>
<evidence type="ECO:0000256" key="1">
    <source>
        <dbReference type="SAM" id="Phobius"/>
    </source>
</evidence>
<keyword evidence="4" id="KW-1185">Reference proteome</keyword>
<evidence type="ECO:0000313" key="4">
    <source>
        <dbReference type="Proteomes" id="UP000001219"/>
    </source>
</evidence>
<dbReference type="eggNOG" id="ENOG5033K8W">
    <property type="taxonomic scope" value="Bacteria"/>
</dbReference>
<keyword evidence="1" id="KW-1133">Transmembrane helix</keyword>
<feature type="transmembrane region" description="Helical" evidence="1">
    <location>
        <begin position="40"/>
        <end position="59"/>
    </location>
</feature>
<feature type="transmembrane region" description="Helical" evidence="1">
    <location>
        <begin position="14"/>
        <end position="34"/>
    </location>
</feature>
<proteinExistence type="predicted"/>
<keyword evidence="1" id="KW-0472">Membrane</keyword>
<keyword evidence="1" id="KW-0812">Transmembrane</keyword>
<dbReference type="InterPro" id="IPR019692">
    <property type="entry name" value="CFP-6_PH"/>
</dbReference>
<dbReference type="OrthoDB" id="4381453at2"/>
<dbReference type="AlphaFoldDB" id="D0LA52"/>
<feature type="domain" description="Low molecular weight protein antigen 6 PH" evidence="2">
    <location>
        <begin position="61"/>
        <end position="154"/>
    </location>
</feature>
<accession>D0LA52</accession>
<dbReference type="EMBL" id="CP001802">
    <property type="protein sequence ID" value="ACY19381.1"/>
    <property type="molecule type" value="Genomic_DNA"/>
</dbReference>
<dbReference type="Proteomes" id="UP000001219">
    <property type="component" value="Chromosome"/>
</dbReference>
<organism evidence="3 4">
    <name type="scientific">Gordonia bronchialis (strain ATCC 25592 / DSM 43247 / BCRC 13721 / JCM 3198 / KCTC 3076 / NBRC 16047 / NCTC 10667)</name>
    <name type="common">Rhodococcus bronchialis</name>
    <dbReference type="NCBI Taxonomy" id="526226"/>
    <lineage>
        <taxon>Bacteria</taxon>
        <taxon>Bacillati</taxon>
        <taxon>Actinomycetota</taxon>
        <taxon>Actinomycetes</taxon>
        <taxon>Mycobacteriales</taxon>
        <taxon>Gordoniaceae</taxon>
        <taxon>Gordonia</taxon>
    </lineage>
</organism>
<dbReference type="STRING" id="526226.Gbro_0022"/>
<dbReference type="KEGG" id="gbr:Gbro_0022"/>